<gene>
    <name evidence="2" type="ORF">VFDL14_03885</name>
</gene>
<evidence type="ECO:0000313" key="3">
    <source>
        <dbReference type="Proteomes" id="UP000027219"/>
    </source>
</evidence>
<organism evidence="2 3">
    <name type="scientific">Vibrio fortis</name>
    <dbReference type="NCBI Taxonomy" id="212667"/>
    <lineage>
        <taxon>Bacteria</taxon>
        <taxon>Pseudomonadati</taxon>
        <taxon>Pseudomonadota</taxon>
        <taxon>Gammaproteobacteria</taxon>
        <taxon>Vibrionales</taxon>
        <taxon>Vibrionaceae</taxon>
        <taxon>Vibrio</taxon>
    </lineage>
</organism>
<dbReference type="PROSITE" id="PS51257">
    <property type="entry name" value="PROKAR_LIPOPROTEIN"/>
    <property type="match status" value="1"/>
</dbReference>
<dbReference type="OrthoDB" id="7068946at2"/>
<protein>
    <recommendedName>
        <fullName evidence="4">Lipoprotein</fullName>
    </recommendedName>
</protein>
<comment type="caution">
    <text evidence="2">The sequence shown here is derived from an EMBL/GenBank/DDBJ whole genome shotgun (WGS) entry which is preliminary data.</text>
</comment>
<reference evidence="2 3" key="1">
    <citation type="submission" date="2014-02" db="EMBL/GenBank/DDBJ databases">
        <title>Vibrio fortis Dalian14 Genome Sequencing.</title>
        <authorList>
            <person name="Wang Y."/>
            <person name="Song L."/>
            <person name="Liu G."/>
            <person name="Ding J."/>
        </authorList>
    </citation>
    <scope>NUCLEOTIDE SEQUENCE [LARGE SCALE GENOMIC DNA]</scope>
    <source>
        <strain evidence="2 3">Dalian14</strain>
    </source>
</reference>
<keyword evidence="3" id="KW-1185">Reference proteome</keyword>
<proteinExistence type="predicted"/>
<evidence type="ECO:0008006" key="4">
    <source>
        <dbReference type="Google" id="ProtNLM"/>
    </source>
</evidence>
<dbReference type="EMBL" id="JFFR01000002">
    <property type="protein sequence ID" value="KDN30626.1"/>
    <property type="molecule type" value="Genomic_DNA"/>
</dbReference>
<evidence type="ECO:0000256" key="1">
    <source>
        <dbReference type="SAM" id="SignalP"/>
    </source>
</evidence>
<dbReference type="AlphaFoldDB" id="A0A066UT68"/>
<dbReference type="STRING" id="212667.VFDL14_03885"/>
<sequence>MKFYIAVTLAVFLSGCVTTAEKPKKNNLIKEIVAEATLDKLHANGNDLFCVQPEYLACFDITQQQCINDMQENEEFCVSKVEKKFPNKTFNEVDGYLRFYATCLITSHLTTHLDKRDQIGPCLKSMELDQDLFRDTLSK</sequence>
<dbReference type="RefSeq" id="WP_032548840.1">
    <property type="nucleotide sequence ID" value="NZ_BTGL01000001.1"/>
</dbReference>
<keyword evidence="1" id="KW-0732">Signal</keyword>
<dbReference type="Proteomes" id="UP000027219">
    <property type="component" value="Unassembled WGS sequence"/>
</dbReference>
<accession>A0A066UT68</accession>
<name>A0A066UT68_9VIBR</name>
<evidence type="ECO:0000313" key="2">
    <source>
        <dbReference type="EMBL" id="KDN30626.1"/>
    </source>
</evidence>
<feature type="chain" id="PRO_5001632426" description="Lipoprotein" evidence="1">
    <location>
        <begin position="20"/>
        <end position="139"/>
    </location>
</feature>
<feature type="signal peptide" evidence="1">
    <location>
        <begin position="1"/>
        <end position="19"/>
    </location>
</feature>